<reference evidence="1 2" key="1">
    <citation type="submission" date="2014-07" db="EMBL/GenBank/DDBJ databases">
        <title>Unique and conserved regions in Vibrio harveyi and related species in comparison with the shrimp pathogen Vibrio harveyi CAIM 1792.</title>
        <authorList>
            <person name="Espinoza-Valles I."/>
            <person name="Vora G."/>
            <person name="Leekitcharoenphon P."/>
            <person name="Ussery D."/>
            <person name="Hoj L."/>
            <person name="Gomez-Gil B."/>
        </authorList>
    </citation>
    <scope>NUCLEOTIDE SEQUENCE [LARGE SCALE GENOMIC DNA]</scope>
    <source>
        <strain evidence="2">CAIM 1854 / LMG 25443</strain>
    </source>
</reference>
<accession>A0A0C1VW28</accession>
<dbReference type="Proteomes" id="UP000031586">
    <property type="component" value="Unassembled WGS sequence"/>
</dbReference>
<dbReference type="AlphaFoldDB" id="A0A0C1VW28"/>
<gene>
    <name evidence="1" type="ORF">H735_04195</name>
</gene>
<evidence type="ECO:0000313" key="1">
    <source>
        <dbReference type="EMBL" id="KIF54253.1"/>
    </source>
</evidence>
<sequence length="188" mass="21855">MRVLIRIVIALVLFIVALVGVVAWKTVPQLNFAEKGMRWDWHWAYFEPFSNGIQATRTQDTKQLLLRRVYLKESTAVFVGTTLDNKFEIDVVNQEACKPESSKWVSVSVNGQPMSHVPMLCEDSGESYIYRFVGSKLRSLEFGIEDDFIREDFSQWPISEIKADQFKQQHSSFFNKQGDGEEHQWLRD</sequence>
<dbReference type="EMBL" id="JPRD01000008">
    <property type="protein sequence ID" value="KIF54253.1"/>
    <property type="molecule type" value="Genomic_DNA"/>
</dbReference>
<dbReference type="PATRIC" id="fig|1229493.5.peg.5760"/>
<protein>
    <submittedName>
        <fullName evidence="1">Threonine transporter RhtB</fullName>
    </submittedName>
</protein>
<dbReference type="RefSeq" id="WP_020197639.1">
    <property type="nucleotide sequence ID" value="NZ_BAOH01000132.1"/>
</dbReference>
<comment type="caution">
    <text evidence="1">The sequence shown here is derived from an EMBL/GenBank/DDBJ whole genome shotgun (WGS) entry which is preliminary data.</text>
</comment>
<name>A0A0C1VW28_9VIBR</name>
<organism evidence="1 2">
    <name type="scientific">Vibrio owensii CAIM 1854 = LMG 25443</name>
    <dbReference type="NCBI Taxonomy" id="1229493"/>
    <lineage>
        <taxon>Bacteria</taxon>
        <taxon>Pseudomonadati</taxon>
        <taxon>Pseudomonadota</taxon>
        <taxon>Gammaproteobacteria</taxon>
        <taxon>Vibrionales</taxon>
        <taxon>Vibrionaceae</taxon>
        <taxon>Vibrio</taxon>
    </lineage>
</organism>
<proteinExistence type="predicted"/>
<evidence type="ECO:0000313" key="2">
    <source>
        <dbReference type="Proteomes" id="UP000031586"/>
    </source>
</evidence>